<dbReference type="EMBL" id="ML986538">
    <property type="protein sequence ID" value="KAF2271538.1"/>
    <property type="molecule type" value="Genomic_DNA"/>
</dbReference>
<dbReference type="GO" id="GO:0006629">
    <property type="term" value="P:lipid metabolic process"/>
    <property type="evidence" value="ECO:0007669"/>
    <property type="project" value="InterPro"/>
</dbReference>
<dbReference type="InterPro" id="IPR000909">
    <property type="entry name" value="PLipase_C_PInositol-sp_X_dom"/>
</dbReference>
<evidence type="ECO:0000313" key="3">
    <source>
        <dbReference type="EMBL" id="KAF2271538.1"/>
    </source>
</evidence>
<dbReference type="InterPro" id="IPR051057">
    <property type="entry name" value="PI-PLC_domain"/>
</dbReference>
<proteinExistence type="predicted"/>
<dbReference type="AlphaFoldDB" id="A0A6A6J6E9"/>
<dbReference type="CDD" id="cd08586">
    <property type="entry name" value="PI-PLCc_BcPLC_like"/>
    <property type="match status" value="1"/>
</dbReference>
<dbReference type="RefSeq" id="XP_033649077.1">
    <property type="nucleotide sequence ID" value="XM_033794240.1"/>
</dbReference>
<keyword evidence="4" id="KW-1185">Reference proteome</keyword>
<dbReference type="PANTHER" id="PTHR13593:SF113">
    <property type="entry name" value="SI:DKEY-266F7.9"/>
    <property type="match status" value="1"/>
</dbReference>
<feature type="region of interest" description="Disordered" evidence="1">
    <location>
        <begin position="26"/>
        <end position="56"/>
    </location>
</feature>
<evidence type="ECO:0000313" key="4">
    <source>
        <dbReference type="Proteomes" id="UP000800097"/>
    </source>
</evidence>
<dbReference type="InterPro" id="IPR017946">
    <property type="entry name" value="PLC-like_Pdiesterase_TIM-brl"/>
</dbReference>
<evidence type="ECO:0000256" key="1">
    <source>
        <dbReference type="SAM" id="MobiDB-lite"/>
    </source>
</evidence>
<feature type="compositionally biased region" description="Pro residues" evidence="1">
    <location>
        <begin position="337"/>
        <end position="346"/>
    </location>
</feature>
<dbReference type="SUPFAM" id="SSF51695">
    <property type="entry name" value="PLC-like phosphodiesterases"/>
    <property type="match status" value="1"/>
</dbReference>
<gene>
    <name evidence="3" type="ORF">EI97DRAFT_264136</name>
</gene>
<dbReference type="GO" id="GO:0008081">
    <property type="term" value="F:phosphoric diester hydrolase activity"/>
    <property type="evidence" value="ECO:0007669"/>
    <property type="project" value="InterPro"/>
</dbReference>
<dbReference type="GeneID" id="54547415"/>
<dbReference type="OrthoDB" id="1046782at2759"/>
<dbReference type="Pfam" id="PF00388">
    <property type="entry name" value="PI-PLC-X"/>
    <property type="match status" value="1"/>
</dbReference>
<evidence type="ECO:0000259" key="2">
    <source>
        <dbReference type="SMART" id="SM00148"/>
    </source>
</evidence>
<feature type="domain" description="Phosphatidylinositol-specific phospholipase C X" evidence="2">
    <location>
        <begin position="168"/>
        <end position="327"/>
    </location>
</feature>
<feature type="compositionally biased region" description="Pro residues" evidence="1">
    <location>
        <begin position="354"/>
        <end position="364"/>
    </location>
</feature>
<reference evidence="3" key="1">
    <citation type="journal article" date="2020" name="Stud. Mycol.">
        <title>101 Dothideomycetes genomes: a test case for predicting lifestyles and emergence of pathogens.</title>
        <authorList>
            <person name="Haridas S."/>
            <person name="Albert R."/>
            <person name="Binder M."/>
            <person name="Bloem J."/>
            <person name="Labutti K."/>
            <person name="Salamov A."/>
            <person name="Andreopoulos B."/>
            <person name="Baker S."/>
            <person name="Barry K."/>
            <person name="Bills G."/>
            <person name="Bluhm B."/>
            <person name="Cannon C."/>
            <person name="Castanera R."/>
            <person name="Culley D."/>
            <person name="Daum C."/>
            <person name="Ezra D."/>
            <person name="Gonzalez J."/>
            <person name="Henrissat B."/>
            <person name="Kuo A."/>
            <person name="Liang C."/>
            <person name="Lipzen A."/>
            <person name="Lutzoni F."/>
            <person name="Magnuson J."/>
            <person name="Mondo S."/>
            <person name="Nolan M."/>
            <person name="Ohm R."/>
            <person name="Pangilinan J."/>
            <person name="Park H.-J."/>
            <person name="Ramirez L."/>
            <person name="Alfaro M."/>
            <person name="Sun H."/>
            <person name="Tritt A."/>
            <person name="Yoshinaga Y."/>
            <person name="Zwiers L.-H."/>
            <person name="Turgeon B."/>
            <person name="Goodwin S."/>
            <person name="Spatafora J."/>
            <person name="Crous P."/>
            <person name="Grigoriev I."/>
        </authorList>
    </citation>
    <scope>NUCLEOTIDE SEQUENCE</scope>
    <source>
        <strain evidence="3">CBS 379.55</strain>
    </source>
</reference>
<organism evidence="3 4">
    <name type="scientific">Westerdykella ornata</name>
    <dbReference type="NCBI Taxonomy" id="318751"/>
    <lineage>
        <taxon>Eukaryota</taxon>
        <taxon>Fungi</taxon>
        <taxon>Dikarya</taxon>
        <taxon>Ascomycota</taxon>
        <taxon>Pezizomycotina</taxon>
        <taxon>Dothideomycetes</taxon>
        <taxon>Pleosporomycetidae</taxon>
        <taxon>Pleosporales</taxon>
        <taxon>Sporormiaceae</taxon>
        <taxon>Westerdykella</taxon>
    </lineage>
</organism>
<feature type="region of interest" description="Disordered" evidence="1">
    <location>
        <begin position="329"/>
        <end position="381"/>
    </location>
</feature>
<dbReference type="Proteomes" id="UP000800097">
    <property type="component" value="Unassembled WGS sequence"/>
</dbReference>
<dbReference type="SMART" id="SM00148">
    <property type="entry name" value="PLCXc"/>
    <property type="match status" value="1"/>
</dbReference>
<dbReference type="Gene3D" id="3.20.20.190">
    <property type="entry name" value="Phosphatidylinositol (PI) phosphodiesterase"/>
    <property type="match status" value="1"/>
</dbReference>
<dbReference type="PANTHER" id="PTHR13593">
    <property type="match status" value="1"/>
</dbReference>
<protein>
    <submittedName>
        <fullName evidence="3">PLC-like phosphodiesterase</fullName>
    </submittedName>
</protein>
<accession>A0A6A6J6E9</accession>
<feature type="compositionally biased region" description="Polar residues" evidence="1">
    <location>
        <begin position="26"/>
        <end position="47"/>
    </location>
</feature>
<dbReference type="PROSITE" id="PS50007">
    <property type="entry name" value="PIPLC_X_DOMAIN"/>
    <property type="match status" value="1"/>
</dbReference>
<sequence length="524" mass="57271">MASPALTIRNFTVYPITLKHISRFQDPNSRQSNASVFSFGPKNSTSPAPAASALGEHAKSYRDEEVDVRLLAFEAYTIPSTTSDSDDNPQIGTTTIRLTLETHDGVRHRIDINPSYTQKASRPLTPLSPNPSITLSSLYHPANTISHLTIHTHHSYDLSKWMSHLPSTLPLSALSIPGTHNSHTHYRALPSVRCQVVDLKTQLSHGIRFLDIRVQPAHATDVSKKDLYLVHGAFPISLTGPKYLAPLLETCYSFLDENPGETILISLKREGVGNATDEHLSRVLERHYFRPNRSKWYFPPLADPGSPEGIRIPYLGDVRGKLVLLRRYTAHSEEPPSSSPPSPSPSPSSSQPTHPHPPPPPTLPSLPGLAATHWPHNATHSPPTPTFPISLQDYCDILHPASIPLKLSHATSHIARCAANTAFVPGVNTDEKNPCPPHALYLNFLSGSNFWRRELAKQDRGNEIGLIRRASPKGDMSTGVIIMDNVGEGGDWDLVRLIVGCNMGVLMKMGIVGAGGNGNGTKDN</sequence>
<name>A0A6A6J6E9_WESOR</name>